<dbReference type="AlphaFoldDB" id="Q10KY0"/>
<dbReference type="Pfam" id="PF07727">
    <property type="entry name" value="RVT_2"/>
    <property type="match status" value="2"/>
</dbReference>
<feature type="compositionally biased region" description="Basic and acidic residues" evidence="2">
    <location>
        <begin position="266"/>
        <end position="276"/>
    </location>
</feature>
<dbReference type="SUPFAM" id="SSF56672">
    <property type="entry name" value="DNA/RNA polymerases"/>
    <property type="match status" value="1"/>
</dbReference>
<evidence type="ECO:0000259" key="5">
    <source>
        <dbReference type="Pfam" id="PF22936"/>
    </source>
</evidence>
<dbReference type="EMBL" id="DP000009">
    <property type="protein sequence ID" value="ABF96131.1"/>
    <property type="molecule type" value="Genomic_DNA"/>
</dbReference>
<feature type="region of interest" description="Disordered" evidence="2">
    <location>
        <begin position="791"/>
        <end position="810"/>
    </location>
</feature>
<evidence type="ECO:0000259" key="4">
    <source>
        <dbReference type="Pfam" id="PF13976"/>
    </source>
</evidence>
<evidence type="ECO:0000259" key="3">
    <source>
        <dbReference type="Pfam" id="PF07727"/>
    </source>
</evidence>
<keyword evidence="1" id="KW-0378">Hydrolase</keyword>
<dbReference type="PANTHER" id="PTHR33325">
    <property type="entry name" value="ZINC FINGER, CCHC-TYPE-RELATED"/>
    <property type="match status" value="1"/>
</dbReference>
<dbReference type="InterPro" id="IPR025724">
    <property type="entry name" value="GAG-pre-integrase_dom"/>
</dbReference>
<dbReference type="SUPFAM" id="SSF53098">
    <property type="entry name" value="Ribonuclease H-like"/>
    <property type="match status" value="1"/>
</dbReference>
<sequence length="1275" mass="145471">MATKEFDELALDGTNYPIWASDIKINFASWGILNTIEEPNDGDPTIEPRKLNTALFLLRLYIHKDLKHEYMLETSPLNLWKALKERYDQQKELIWPETNYEWVHLRLQDFKTVAEYNRAVHNICSRLKFCEQEPTEAEKIEKTLSTMLPEDRILTQQYRANNFQKHSLLIHTLTQAERHHELSLKNAQQRPPGSAPLPEVHFNVQNNAKNKKGFKGNSSNNPKNLTGKRKRNNNRRKFKSRKKGKGKGKAPQPRSNGNKHCNRTKKFSENPRFEAHFNLTHEERPEVASSHQAPVEPESNPNVLPEDVAPLSAMDDMFMLYGLLVIRMSMYIALIGEELCLVDSGTTNSILREIKYFQTLKKREGKVLTIAGRDTVIVGSGRAIIPLPMGTQIIIEDALLYLDLTRTLLSYRDIRQNGFHIESHMDNREEFLLLTKQNGYGKRICKKIPSLTSGLYYTYIKPIAHVAYKVIFQNVDAFHTWHDQLGHPGIGMMRKIIGNSIGHHLIIDKFPKSSDFVCTACATGKLILRPSYLKIRAEPLKFLERIQGDICGPIVPRSGPFRYFMVLIDASTRWSHVQQSVPYVHTQNGLAESLIKRIKLIARPLLMNCKLPSSCWGHAVLHAADLVQLRPTAYHETSPMQLVRGNPPSISHLRKFGCAVYIPISPPQRTAMGPHRKVGIYVGFKSPSIIKYLEPLTGDLFTTRFADSIFDEEHFPALGGEFKYHKECQEIDWDAQGIPASNPRTTETGLQVQKIIHLQRLANNLPDKFTNYKGVTKSFIPAQNAPERVEVQNKTTQLPLTKKRGRSMATQRETIANKQRKTVNANQPLVGTHQIDTIYQADRDSLQPSSVVHNAETRNSEDHRHIVSGDHNESIRVDEIAINYSETGESFDRRATIVDTNFSEQIAECLQVDPEPRSIKECQKCSDWNKWKDAIDAELASLYKRDVFSGVMPTHRGIFPVGYKWVFVRKRNENNEVVRYKARLIAQGFTQKPGVDFNETYSPVMSGITFRYLISLAVQNRLFMQLMDVVTAYLYGSLDSDIYMKVPDGIDIPNQKGYTKNDDCPCVFIKKSPTGFCIISVYVDDLNIIGNTQDINEARHHLKTEFEMKDLGQTKFCLGLQLEHLPSGILVHQSAYTQKILEKFIMDKSYPSKTPMVVRSLDVEKDLFRPKEDGEDVLGPDFPYLSAIGALMYLANSTRPYIAFSVNLLARYSAAPTKRHWTRVKNVFRYLNGTRDLGLFFKKNQDSTLIGYTDAGYLSDPHNARSQTGFVFLQG</sequence>
<dbReference type="Pfam" id="PF13976">
    <property type="entry name" value="gag_pre-integrs"/>
    <property type="match status" value="1"/>
</dbReference>
<evidence type="ECO:0000256" key="1">
    <source>
        <dbReference type="ARBA" id="ARBA00022750"/>
    </source>
</evidence>
<dbReference type="PANTHER" id="PTHR33325:SF11">
    <property type="entry name" value="COLD SHOCK DOMAIN-CONTAINING PROTEIN 4-LIKE"/>
    <property type="match status" value="1"/>
</dbReference>
<reference evidence="6" key="2">
    <citation type="submission" date="2006-06" db="EMBL/GenBank/DDBJ databases">
        <authorList>
            <person name="Buell R."/>
            <person name="Wing R.A."/>
            <person name="McCombie W.A."/>
            <person name="Ouyang S."/>
        </authorList>
    </citation>
    <scope>NUCLEOTIDE SEQUENCE</scope>
</reference>
<dbReference type="InterPro" id="IPR054722">
    <property type="entry name" value="PolX-like_BBD"/>
</dbReference>
<organism evidence="6">
    <name type="scientific">Oryza sativa subsp. japonica</name>
    <name type="common">Rice</name>
    <dbReference type="NCBI Taxonomy" id="39947"/>
    <lineage>
        <taxon>Eukaryota</taxon>
        <taxon>Viridiplantae</taxon>
        <taxon>Streptophyta</taxon>
        <taxon>Embryophyta</taxon>
        <taxon>Tracheophyta</taxon>
        <taxon>Spermatophyta</taxon>
        <taxon>Magnoliopsida</taxon>
        <taxon>Liliopsida</taxon>
        <taxon>Poales</taxon>
        <taxon>Poaceae</taxon>
        <taxon>BOP clade</taxon>
        <taxon>Oryzoideae</taxon>
        <taxon>Oryzeae</taxon>
        <taxon>Oryzinae</taxon>
        <taxon>Oryza</taxon>
        <taxon>Oryza sativa</taxon>
    </lineage>
</organism>
<dbReference type="InterPro" id="IPR012337">
    <property type="entry name" value="RNaseH-like_sf"/>
</dbReference>
<protein>
    <submittedName>
        <fullName evidence="6">Retrotransposon protein, putative, Ty1-copia subclass</fullName>
    </submittedName>
</protein>
<accession>Q10KY0</accession>
<feature type="domain" description="Reverse transcriptase Ty1/copia-type" evidence="3">
    <location>
        <begin position="959"/>
        <end position="1057"/>
    </location>
</feature>
<dbReference type="GO" id="GO:0006508">
    <property type="term" value="P:proteolysis"/>
    <property type="evidence" value="ECO:0007669"/>
    <property type="project" value="InterPro"/>
</dbReference>
<reference evidence="6" key="1">
    <citation type="journal article" date="2005" name="Genome Res.">
        <title>Sequence, annotation, and analysis of synteny between rice chromosome 3 and diverged grass species.</title>
        <authorList>
            <consortium name="Rice Chromosome 3 Sequencing Consortium"/>
            <person name="Buell C.R."/>
            <person name="Yuan Q."/>
            <person name="Ouyang S."/>
            <person name="Liu J."/>
            <person name="Zhu W."/>
            <person name="Wang A."/>
            <person name="Maiti R."/>
            <person name="Haas B."/>
            <person name="Wortman J."/>
            <person name="Pertea M."/>
            <person name="Jones K.M."/>
            <person name="Kim M."/>
            <person name="Overton L."/>
            <person name="Tsitrin T."/>
            <person name="Fadrosh D."/>
            <person name="Bera J."/>
            <person name="Weaver B."/>
            <person name="Jin S."/>
            <person name="Johri S."/>
            <person name="Reardon M."/>
            <person name="Webb K."/>
            <person name="Hill J."/>
            <person name="Moffat K."/>
            <person name="Tallon L."/>
            <person name="Van Aken S."/>
            <person name="Lewis M."/>
            <person name="Utterback T."/>
            <person name="Feldblyum T."/>
            <person name="Zismann V."/>
            <person name="Iobst S."/>
            <person name="Hsiao J."/>
            <person name="de Vazeille A.R."/>
            <person name="Salzberg S.L."/>
            <person name="White O."/>
            <person name="Fraser C."/>
            <person name="Yu Y."/>
            <person name="Kim H."/>
            <person name="Rambo T."/>
            <person name="Currie J."/>
            <person name="Collura K."/>
            <person name="Kernodle-Thompson S."/>
            <person name="Wei F."/>
            <person name="Kudrna K."/>
            <person name="Ammiraju J.S."/>
            <person name="Luo M."/>
            <person name="Goicoechea J.L."/>
            <person name="Wing R.A."/>
            <person name="Henry D."/>
            <person name="Oates R."/>
            <person name="Palmer M."/>
            <person name="Pries G."/>
            <person name="Saski C."/>
            <person name="Simmons J."/>
            <person name="Soderlund C."/>
            <person name="Nelson W."/>
            <person name="de la Bastide M."/>
            <person name="Spiegel L."/>
            <person name="Nascimento L."/>
            <person name="Huang E."/>
            <person name="Preston R."/>
            <person name="Zutavern T."/>
            <person name="Palmer L."/>
            <person name="O'Shaughnessy A."/>
            <person name="Dike S."/>
            <person name="McCombie W.R."/>
            <person name="Minx P."/>
            <person name="Cordum H."/>
            <person name="Wilson R."/>
            <person name="Jin W."/>
            <person name="Lee H.R."/>
            <person name="Jiang J."/>
            <person name="Jackson S."/>
        </authorList>
    </citation>
    <scope>NUCLEOTIDE SEQUENCE [LARGE SCALE GENOMIC DNA]</scope>
</reference>
<dbReference type="InterPro" id="IPR001969">
    <property type="entry name" value="Aspartic_peptidase_AS"/>
</dbReference>
<proteinExistence type="predicted"/>
<feature type="compositionally biased region" description="Low complexity" evidence="2">
    <location>
        <begin position="215"/>
        <end position="225"/>
    </location>
</feature>
<evidence type="ECO:0000256" key="2">
    <source>
        <dbReference type="SAM" id="MobiDB-lite"/>
    </source>
</evidence>
<feature type="domain" description="Reverse transcriptase Ty1/copia-type" evidence="3">
    <location>
        <begin position="1059"/>
        <end position="1157"/>
    </location>
</feature>
<feature type="domain" description="GAG-pre-integrase" evidence="4">
    <location>
        <begin position="454"/>
        <end position="525"/>
    </location>
</feature>
<dbReference type="PROSITE" id="PS00141">
    <property type="entry name" value="ASP_PROTEASE"/>
    <property type="match status" value="1"/>
</dbReference>
<keyword evidence="1" id="KW-0645">Protease</keyword>
<dbReference type="InterPro" id="IPR043502">
    <property type="entry name" value="DNA/RNA_pol_sf"/>
</dbReference>
<evidence type="ECO:0000313" key="6">
    <source>
        <dbReference type="EMBL" id="ABF96131.1"/>
    </source>
</evidence>
<feature type="domain" description="Retrovirus-related Pol polyprotein from transposon TNT 1-94-like beta-barrel" evidence="5">
    <location>
        <begin position="341"/>
        <end position="419"/>
    </location>
</feature>
<feature type="compositionally biased region" description="Basic residues" evidence="2">
    <location>
        <begin position="226"/>
        <end position="248"/>
    </location>
</feature>
<dbReference type="InterPro" id="IPR013103">
    <property type="entry name" value="RVT_2"/>
</dbReference>
<keyword evidence="1" id="KW-0064">Aspartyl protease</keyword>
<gene>
    <name evidence="6" type="ordered locus">LOC_Os03g25100</name>
</gene>
<feature type="region of interest" description="Disordered" evidence="2">
    <location>
        <begin position="180"/>
        <end position="276"/>
    </location>
</feature>
<dbReference type="Pfam" id="PF22936">
    <property type="entry name" value="Pol_BBD"/>
    <property type="match status" value="1"/>
</dbReference>
<name>Q10KY0_ORYSJ</name>
<dbReference type="GO" id="GO:0004190">
    <property type="term" value="F:aspartic-type endopeptidase activity"/>
    <property type="evidence" value="ECO:0007669"/>
    <property type="project" value="UniProtKB-KW"/>
</dbReference>